<dbReference type="AlphaFoldDB" id="A0AAV1VXD6"/>
<dbReference type="Gene3D" id="2.40.70.10">
    <property type="entry name" value="Acid Proteases"/>
    <property type="match status" value="1"/>
</dbReference>
<dbReference type="EMBL" id="CAXHTB010000002">
    <property type="protein sequence ID" value="CAL0301452.1"/>
    <property type="molecule type" value="Genomic_DNA"/>
</dbReference>
<dbReference type="CDD" id="cd00303">
    <property type="entry name" value="retropepsin_like"/>
    <property type="match status" value="1"/>
</dbReference>
<sequence>MTLYANLMKDLLTKKRKFSEETVTLEVGCSAIIQKSILEKTKDPGNFTIPVTIGELSVGNPLLHLGASINLMPLSMLKRIGELEIKPTRMTLQLADRSVKYPYGVAEDIFVKVDGLVFPVDFVIMDIEEDKEVPLILARPFMKTAKHPKDKQHCFRVDVIDDLFLLDDIHLSRSSPLEKVLRGDLEESNIEEDKLIKTCLAELDAPCKAASDQKQVEKLGTDQISEVPKVELKQLPAHLKYVFLEEGGQKPVIISSTLSSAEEQQVVEVLKKNAGAIG</sequence>
<evidence type="ECO:0000313" key="1">
    <source>
        <dbReference type="EMBL" id="CAL0301452.1"/>
    </source>
</evidence>
<reference evidence="1 2" key="1">
    <citation type="submission" date="2024-03" db="EMBL/GenBank/DDBJ databases">
        <authorList>
            <person name="Martinez-Hernandez J."/>
        </authorList>
    </citation>
    <scope>NUCLEOTIDE SEQUENCE [LARGE SCALE GENOMIC DNA]</scope>
</reference>
<dbReference type="PANTHER" id="PTHR33067">
    <property type="entry name" value="RNA-DIRECTED DNA POLYMERASE-RELATED"/>
    <property type="match status" value="1"/>
</dbReference>
<comment type="caution">
    <text evidence="1">The sequence shown here is derived from an EMBL/GenBank/DDBJ whole genome shotgun (WGS) entry which is preliminary data.</text>
</comment>
<protein>
    <recommendedName>
        <fullName evidence="3">Aspartic peptidase DDI1-type domain-containing protein</fullName>
    </recommendedName>
</protein>
<proteinExistence type="predicted"/>
<dbReference type="PANTHER" id="PTHR33067:SF9">
    <property type="entry name" value="RNA-DIRECTED DNA POLYMERASE"/>
    <property type="match status" value="1"/>
</dbReference>
<name>A0AAV1VXD6_LUPLU</name>
<accession>A0AAV1VXD6</accession>
<evidence type="ECO:0008006" key="3">
    <source>
        <dbReference type="Google" id="ProtNLM"/>
    </source>
</evidence>
<dbReference type="InterPro" id="IPR021109">
    <property type="entry name" value="Peptidase_aspartic_dom_sf"/>
</dbReference>
<keyword evidence="2" id="KW-1185">Reference proteome</keyword>
<evidence type="ECO:0000313" key="2">
    <source>
        <dbReference type="Proteomes" id="UP001497480"/>
    </source>
</evidence>
<dbReference type="Proteomes" id="UP001497480">
    <property type="component" value="Unassembled WGS sequence"/>
</dbReference>
<organism evidence="1 2">
    <name type="scientific">Lupinus luteus</name>
    <name type="common">European yellow lupine</name>
    <dbReference type="NCBI Taxonomy" id="3873"/>
    <lineage>
        <taxon>Eukaryota</taxon>
        <taxon>Viridiplantae</taxon>
        <taxon>Streptophyta</taxon>
        <taxon>Embryophyta</taxon>
        <taxon>Tracheophyta</taxon>
        <taxon>Spermatophyta</taxon>
        <taxon>Magnoliopsida</taxon>
        <taxon>eudicotyledons</taxon>
        <taxon>Gunneridae</taxon>
        <taxon>Pentapetalae</taxon>
        <taxon>rosids</taxon>
        <taxon>fabids</taxon>
        <taxon>Fabales</taxon>
        <taxon>Fabaceae</taxon>
        <taxon>Papilionoideae</taxon>
        <taxon>50 kb inversion clade</taxon>
        <taxon>genistoids sensu lato</taxon>
        <taxon>core genistoids</taxon>
        <taxon>Genisteae</taxon>
        <taxon>Lupinus</taxon>
    </lineage>
</organism>
<gene>
    <name evidence="1" type="ORF">LLUT_LOCUS2512</name>
</gene>